<keyword evidence="3" id="KW-1185">Reference proteome</keyword>
<dbReference type="OrthoDB" id="10263927at2759"/>
<dbReference type="EMBL" id="SZYD01000004">
    <property type="protein sequence ID" value="KAD6455126.1"/>
    <property type="molecule type" value="Genomic_DNA"/>
</dbReference>
<reference evidence="2 3" key="1">
    <citation type="submission" date="2019-05" db="EMBL/GenBank/DDBJ databases">
        <title>Mikania micrantha, genome provides insights into the molecular mechanism of rapid growth.</title>
        <authorList>
            <person name="Liu B."/>
        </authorList>
    </citation>
    <scope>NUCLEOTIDE SEQUENCE [LARGE SCALE GENOMIC DNA]</scope>
    <source>
        <strain evidence="2">NLD-2019</strain>
        <tissue evidence="2">Leaf</tissue>
    </source>
</reference>
<evidence type="ECO:0000313" key="3">
    <source>
        <dbReference type="Proteomes" id="UP000326396"/>
    </source>
</evidence>
<accession>A0A5N6PMG4</accession>
<feature type="region of interest" description="Disordered" evidence="1">
    <location>
        <begin position="147"/>
        <end position="171"/>
    </location>
</feature>
<feature type="compositionally biased region" description="Basic and acidic residues" evidence="1">
    <location>
        <begin position="147"/>
        <end position="156"/>
    </location>
</feature>
<gene>
    <name evidence="2" type="ORF">E3N88_09832</name>
</gene>
<organism evidence="2 3">
    <name type="scientific">Mikania micrantha</name>
    <name type="common">bitter vine</name>
    <dbReference type="NCBI Taxonomy" id="192012"/>
    <lineage>
        <taxon>Eukaryota</taxon>
        <taxon>Viridiplantae</taxon>
        <taxon>Streptophyta</taxon>
        <taxon>Embryophyta</taxon>
        <taxon>Tracheophyta</taxon>
        <taxon>Spermatophyta</taxon>
        <taxon>Magnoliopsida</taxon>
        <taxon>eudicotyledons</taxon>
        <taxon>Gunneridae</taxon>
        <taxon>Pentapetalae</taxon>
        <taxon>asterids</taxon>
        <taxon>campanulids</taxon>
        <taxon>Asterales</taxon>
        <taxon>Asteraceae</taxon>
        <taxon>Asteroideae</taxon>
        <taxon>Heliantheae alliance</taxon>
        <taxon>Eupatorieae</taxon>
        <taxon>Mikania</taxon>
    </lineage>
</organism>
<comment type="caution">
    <text evidence="2">The sequence shown here is derived from an EMBL/GenBank/DDBJ whole genome shotgun (WGS) entry which is preliminary data.</text>
</comment>
<protein>
    <submittedName>
        <fullName evidence="2">Uncharacterized protein</fullName>
    </submittedName>
</protein>
<dbReference type="Proteomes" id="UP000326396">
    <property type="component" value="Linkage Group LG12"/>
</dbReference>
<name>A0A5N6PMG4_9ASTR</name>
<evidence type="ECO:0000256" key="1">
    <source>
        <dbReference type="SAM" id="MobiDB-lite"/>
    </source>
</evidence>
<dbReference type="AlphaFoldDB" id="A0A5N6PMG4"/>
<sequence length="171" mass="19573">MLGGTLADMGVIKTGKDFLKKENTQKRFIGVVCDALAEYKYVGPNQRADLILACSNLIPLAFCITESGKKRICDGVTLWYQWMWQIYVVCFAASIFGIFDIFDSVVFHEAMKVLGFFWSLRCKQKWVNVWYTHGRRDRKWLKLKAAEGEETADRRLPPAGPPVAAREELRS</sequence>
<evidence type="ECO:0000313" key="2">
    <source>
        <dbReference type="EMBL" id="KAD6455126.1"/>
    </source>
</evidence>
<proteinExistence type="predicted"/>